<reference evidence="3" key="1">
    <citation type="journal article" date="2015" name="ISME J.">
        <title>Draft Genome Sequence of Streptomyces incarnatus NRRL8089, which Produces the Nucleoside Antibiotic Sinefungin.</title>
        <authorList>
            <person name="Oshima K."/>
            <person name="Hattori M."/>
            <person name="Shimizu H."/>
            <person name="Fukuda K."/>
            <person name="Nemoto M."/>
            <person name="Inagaki K."/>
            <person name="Tamura T."/>
        </authorList>
    </citation>
    <scope>NUCLEOTIDE SEQUENCE</scope>
    <source>
        <strain evidence="3">FACHB-1375</strain>
    </source>
</reference>
<reference evidence="3" key="2">
    <citation type="submission" date="2020-08" db="EMBL/GenBank/DDBJ databases">
        <authorList>
            <person name="Chen M."/>
            <person name="Teng W."/>
            <person name="Zhao L."/>
            <person name="Hu C."/>
            <person name="Zhou Y."/>
            <person name="Han B."/>
            <person name="Song L."/>
            <person name="Shu W."/>
        </authorList>
    </citation>
    <scope>NUCLEOTIDE SEQUENCE</scope>
    <source>
        <strain evidence="3">FACHB-1375</strain>
    </source>
</reference>
<accession>A0A926VJC0</accession>
<evidence type="ECO:0000313" key="4">
    <source>
        <dbReference type="Proteomes" id="UP000641646"/>
    </source>
</evidence>
<dbReference type="RefSeq" id="WP_190472331.1">
    <property type="nucleotide sequence ID" value="NZ_JACJPW010000100.1"/>
</dbReference>
<keyword evidence="2" id="KW-0732">Signal</keyword>
<dbReference type="InterPro" id="IPR011250">
    <property type="entry name" value="OMP/PagP_B-barrel"/>
</dbReference>
<dbReference type="SUPFAM" id="SSF56925">
    <property type="entry name" value="OMPA-like"/>
    <property type="match status" value="1"/>
</dbReference>
<evidence type="ECO:0008006" key="5">
    <source>
        <dbReference type="Google" id="ProtNLM"/>
    </source>
</evidence>
<feature type="chain" id="PRO_5038024947" description="Outer membrane protein beta-barrel domain-containing protein" evidence="2">
    <location>
        <begin position="30"/>
        <end position="275"/>
    </location>
</feature>
<organism evidence="3 4">
    <name type="scientific">Aerosakkonema funiforme FACHB-1375</name>
    <dbReference type="NCBI Taxonomy" id="2949571"/>
    <lineage>
        <taxon>Bacteria</taxon>
        <taxon>Bacillati</taxon>
        <taxon>Cyanobacteriota</taxon>
        <taxon>Cyanophyceae</taxon>
        <taxon>Oscillatoriophycideae</taxon>
        <taxon>Aerosakkonematales</taxon>
        <taxon>Aerosakkonemataceae</taxon>
        <taxon>Aerosakkonema</taxon>
    </lineage>
</organism>
<evidence type="ECO:0000256" key="2">
    <source>
        <dbReference type="SAM" id="SignalP"/>
    </source>
</evidence>
<feature type="region of interest" description="Disordered" evidence="1">
    <location>
        <begin position="85"/>
        <end position="140"/>
    </location>
</feature>
<comment type="caution">
    <text evidence="3">The sequence shown here is derived from an EMBL/GenBank/DDBJ whole genome shotgun (WGS) entry which is preliminary data.</text>
</comment>
<dbReference type="Proteomes" id="UP000641646">
    <property type="component" value="Unassembled WGS sequence"/>
</dbReference>
<proteinExistence type="predicted"/>
<dbReference type="AlphaFoldDB" id="A0A926VJC0"/>
<keyword evidence="4" id="KW-1185">Reference proteome</keyword>
<evidence type="ECO:0000313" key="3">
    <source>
        <dbReference type="EMBL" id="MBD2184945.1"/>
    </source>
</evidence>
<dbReference type="EMBL" id="JACJPW010000100">
    <property type="protein sequence ID" value="MBD2184945.1"/>
    <property type="molecule type" value="Genomic_DNA"/>
</dbReference>
<feature type="signal peptide" evidence="2">
    <location>
        <begin position="1"/>
        <end position="29"/>
    </location>
</feature>
<sequence>MNTNPFQRSVFFVSLAAIAGVSSGLPAIAQPTVTAPAAIDRGSNFAVTQTQLSQSESLSNSPALQSELYSSGLYNLLEESAITSDDTAKKQPAPGTAETSASALFGRSASRQTAPANAPAKKGQRVAQAELEPGRATRSGSSYLGVGGNLGLTGDTALGDSGFTIFSKIGLTRVFSVRPSVVIGDDTDFIIPVTYDFPIAAEPFQRINFAPYVGAGVIISTDGDSNLGFALTGGVDVPISNQFTATAAVTAGFIDTTDLGIMLGIGYNFGTGFRF</sequence>
<gene>
    <name evidence="3" type="ORF">H6G03_28390</name>
</gene>
<protein>
    <recommendedName>
        <fullName evidence="5">Outer membrane protein beta-barrel domain-containing protein</fullName>
    </recommendedName>
</protein>
<evidence type="ECO:0000256" key="1">
    <source>
        <dbReference type="SAM" id="MobiDB-lite"/>
    </source>
</evidence>
<name>A0A926VJC0_9CYAN</name>